<dbReference type="eggNOG" id="COG1706">
    <property type="taxonomic scope" value="Bacteria"/>
</dbReference>
<evidence type="ECO:0000256" key="3">
    <source>
        <dbReference type="ARBA" id="ARBA00022729"/>
    </source>
</evidence>
<keyword evidence="6" id="KW-0969">Cilium</keyword>
<keyword evidence="6" id="KW-0282">Flagellum</keyword>
<dbReference type="OrthoDB" id="9786431at2"/>
<dbReference type="GO" id="GO:0071973">
    <property type="term" value="P:bacterial-type flagellum-dependent cell motility"/>
    <property type="evidence" value="ECO:0007669"/>
    <property type="project" value="InterPro"/>
</dbReference>
<dbReference type="InterPro" id="IPR001782">
    <property type="entry name" value="Flag_FlgI"/>
</dbReference>
<evidence type="ECO:0000256" key="5">
    <source>
        <dbReference type="HAMAP-Rule" id="MF_00416"/>
    </source>
</evidence>
<dbReference type="PANTHER" id="PTHR30381">
    <property type="entry name" value="FLAGELLAR P-RING PERIPLASMIC PROTEIN FLGI"/>
    <property type="match status" value="1"/>
</dbReference>
<evidence type="ECO:0000256" key="2">
    <source>
        <dbReference type="ARBA" id="ARBA00004117"/>
    </source>
</evidence>
<evidence type="ECO:0000256" key="4">
    <source>
        <dbReference type="ARBA" id="ARBA00023143"/>
    </source>
</evidence>
<evidence type="ECO:0000313" key="7">
    <source>
        <dbReference type="Proteomes" id="UP000005273"/>
    </source>
</evidence>
<comment type="caution">
    <text evidence="6">The sequence shown here is derived from an EMBL/GenBank/DDBJ whole genome shotgun (WGS) entry which is preliminary data.</text>
</comment>
<dbReference type="HAMAP" id="MF_00416">
    <property type="entry name" value="FlgI"/>
    <property type="match status" value="1"/>
</dbReference>
<gene>
    <name evidence="5" type="primary">flgI</name>
    <name evidence="6" type="ORF">HMPREF1705_03106</name>
</gene>
<dbReference type="NCBIfam" id="NF003676">
    <property type="entry name" value="PRK05303.1"/>
    <property type="match status" value="1"/>
</dbReference>
<dbReference type="EMBL" id="ACJX03000001">
    <property type="protein sequence ID" value="KRT35851.1"/>
    <property type="molecule type" value="Genomic_DNA"/>
</dbReference>
<dbReference type="GO" id="GO:0009428">
    <property type="term" value="C:bacterial-type flagellum basal body, distal rod, P ring"/>
    <property type="evidence" value="ECO:0007669"/>
    <property type="project" value="InterPro"/>
</dbReference>
<dbReference type="GO" id="GO:0005198">
    <property type="term" value="F:structural molecule activity"/>
    <property type="evidence" value="ECO:0007669"/>
    <property type="project" value="InterPro"/>
</dbReference>
<evidence type="ECO:0000256" key="1">
    <source>
        <dbReference type="ARBA" id="ARBA00002591"/>
    </source>
</evidence>
<dbReference type="GO" id="GO:0030288">
    <property type="term" value="C:outer membrane-bounded periplasmic space"/>
    <property type="evidence" value="ECO:0007669"/>
    <property type="project" value="InterPro"/>
</dbReference>
<keyword evidence="3" id="KW-0732">Signal</keyword>
<organism evidence="6 7">
    <name type="scientific">Acetomicrobium hydrogeniformans ATCC BAA-1850</name>
    <dbReference type="NCBI Taxonomy" id="592015"/>
    <lineage>
        <taxon>Bacteria</taxon>
        <taxon>Thermotogati</taxon>
        <taxon>Synergistota</taxon>
        <taxon>Synergistia</taxon>
        <taxon>Synergistales</taxon>
        <taxon>Acetomicrobiaceae</taxon>
        <taxon>Acetomicrobium</taxon>
    </lineage>
</organism>
<keyword evidence="6" id="KW-0966">Cell projection</keyword>
<comment type="subunit">
    <text evidence="5">The basal body constitutes a major portion of the flagellar organelle and consists of four rings (L,P,S, and M) mounted on a central rod.</text>
</comment>
<name>A0A0T5XBV6_9BACT</name>
<comment type="subcellular location">
    <subcellularLocation>
        <location evidence="2 5">Bacterial flagellum basal body</location>
    </subcellularLocation>
</comment>
<keyword evidence="7" id="KW-1185">Reference proteome</keyword>
<keyword evidence="4 5" id="KW-0975">Bacterial flagellum</keyword>
<dbReference type="AlphaFoldDB" id="A0A0T5XBV6"/>
<dbReference type="RefSeq" id="WP_057940822.1">
    <property type="nucleotide sequence ID" value="NZ_ACJX03000001.1"/>
</dbReference>
<proteinExistence type="inferred from homology"/>
<comment type="function">
    <text evidence="1 5">Assembles around the rod to form the L-ring and probably protects the motor/basal body from shearing forces during rotation.</text>
</comment>
<comment type="similarity">
    <text evidence="5">Belongs to the FlgI family.</text>
</comment>
<dbReference type="PANTHER" id="PTHR30381:SF0">
    <property type="entry name" value="FLAGELLAR P-RING PROTEIN"/>
    <property type="match status" value="1"/>
</dbReference>
<dbReference type="PRINTS" id="PR01010">
    <property type="entry name" value="FLGPRINGFLGI"/>
</dbReference>
<dbReference type="Pfam" id="PF02119">
    <property type="entry name" value="FlgI"/>
    <property type="match status" value="1"/>
</dbReference>
<reference evidence="7" key="1">
    <citation type="submission" date="2012-09" db="EMBL/GenBank/DDBJ databases">
        <authorList>
            <person name="Weinstock G."/>
            <person name="Sodergren E."/>
            <person name="Clifton S."/>
            <person name="Fulton L."/>
            <person name="Fulton B."/>
            <person name="Courtney L."/>
            <person name="Fronick C."/>
            <person name="Harrison M."/>
            <person name="Strong C."/>
            <person name="Farmer C."/>
            <person name="Delehaunty K."/>
            <person name="Markovic C."/>
            <person name="Hall O."/>
            <person name="Minx P."/>
            <person name="Tomlinson C."/>
            <person name="Mitreva M."/>
            <person name="Nelson J."/>
            <person name="Hou S."/>
            <person name="Wollam A."/>
            <person name="Pepin K.H."/>
            <person name="Johnson M."/>
            <person name="Bhonagiri V."/>
            <person name="Nash W.E."/>
            <person name="Suruliraj S."/>
            <person name="Warren W."/>
            <person name="Chinwalla A."/>
            <person name="Mardis E.R."/>
            <person name="Wilson R.K."/>
        </authorList>
    </citation>
    <scope>NUCLEOTIDE SEQUENCE [LARGE SCALE GENOMIC DNA]</scope>
    <source>
        <strain evidence="7">OS1</strain>
    </source>
</reference>
<dbReference type="Proteomes" id="UP000005273">
    <property type="component" value="Unassembled WGS sequence"/>
</dbReference>
<accession>A0A0T5XBV6</accession>
<dbReference type="STRING" id="592015.HMPREF1705_03106"/>
<protein>
    <recommendedName>
        <fullName evidence="5">Flagellar P-ring protein</fullName>
    </recommendedName>
    <alternativeName>
        <fullName evidence="5">Basal body P-ring protein</fullName>
    </alternativeName>
</protein>
<evidence type="ECO:0000313" key="6">
    <source>
        <dbReference type="EMBL" id="KRT35851.1"/>
    </source>
</evidence>
<sequence length="374" mass="39190">MFRRLYKVVFCFLCVFGILGAILVESEASELAPSVRLKDLAVVEGARSNQLTGIGLVVGLPGTGDRSGMATRMIRNMAEQYGLSLGTREIRSRNVAAVTVTCNLPPFTREGQTVDVLVSTLGDAKSLDGGVLLQTPLKAANGNVYAVAQGPVTTGGFAVGGAATQVSRNITTTGRIPGGAIVERDVPMEYASDSKLSLLLRQPDFTTAQRLALSINNKFGQIAVPLDAARVEVAFPPAYAQYPASFVASLEQLEVRPDSVARVVVNERTGTVVMGGNVKISAVAVSHGNLTVAVAEAPQVVQPEPFAGGRTAVVPRTEVAIEEQQGRVISMPTTATVTELVDALNSIGATPRDVITILQAINEAGALHGELVVM</sequence>